<keyword evidence="3" id="KW-1185">Reference proteome</keyword>
<dbReference type="EMBL" id="JBHRTB010000010">
    <property type="protein sequence ID" value="MFC3142675.1"/>
    <property type="molecule type" value="Genomic_DNA"/>
</dbReference>
<sequence>MRLTVSHRTHYTFAEPIRGVVQSHRLFPADCENQRVLNWAVTVEDAETGAGFRDGAGDWIQTVTLRRAVAGVTILVEGLVETQDLNGVLTGHAEKVHPSVYLRDTRATMPSKAIRRMAEGVAEAEKTPLDLAHGLSREVSKMIEYRPGETDASTSATEALELGYGVCQDHAHVLIAAAISVGIPARYVAGYLYSEAGDEMAEASHAWAELYLKGLGWVGFDAANECCPDARYIRLGSGFDALDAAPIRGVAHGETTEHLDVEVSVGQVQQ</sequence>
<dbReference type="SUPFAM" id="SSF54001">
    <property type="entry name" value="Cysteine proteinases"/>
    <property type="match status" value="1"/>
</dbReference>
<dbReference type="SMART" id="SM00460">
    <property type="entry name" value="TGc"/>
    <property type="match status" value="1"/>
</dbReference>
<comment type="caution">
    <text evidence="2">The sequence shown here is derived from an EMBL/GenBank/DDBJ whole genome shotgun (WGS) entry which is preliminary data.</text>
</comment>
<evidence type="ECO:0000313" key="3">
    <source>
        <dbReference type="Proteomes" id="UP001595632"/>
    </source>
</evidence>
<reference evidence="3" key="1">
    <citation type="journal article" date="2019" name="Int. J. Syst. Evol. Microbiol.">
        <title>The Global Catalogue of Microorganisms (GCM) 10K type strain sequencing project: providing services to taxonomists for standard genome sequencing and annotation.</title>
        <authorList>
            <consortium name="The Broad Institute Genomics Platform"/>
            <consortium name="The Broad Institute Genome Sequencing Center for Infectious Disease"/>
            <person name="Wu L."/>
            <person name="Ma J."/>
        </authorList>
    </citation>
    <scope>NUCLEOTIDE SEQUENCE [LARGE SCALE GENOMIC DNA]</scope>
    <source>
        <strain evidence="3">KCTC 52366</strain>
    </source>
</reference>
<gene>
    <name evidence="2" type="ORF">ACFOGP_08140</name>
</gene>
<dbReference type="PANTHER" id="PTHR33490:SF6">
    <property type="entry name" value="SLL1049 PROTEIN"/>
    <property type="match status" value="1"/>
</dbReference>
<evidence type="ECO:0000259" key="1">
    <source>
        <dbReference type="SMART" id="SM00460"/>
    </source>
</evidence>
<proteinExistence type="predicted"/>
<protein>
    <submittedName>
        <fullName evidence="2">Transglutaminase domain-containing protein</fullName>
    </submittedName>
</protein>
<dbReference type="InterPro" id="IPR013589">
    <property type="entry name" value="Bac_transglu_N"/>
</dbReference>
<dbReference type="Pfam" id="PF01841">
    <property type="entry name" value="Transglut_core"/>
    <property type="match status" value="1"/>
</dbReference>
<dbReference type="Pfam" id="PF08379">
    <property type="entry name" value="Bact_transglu_N"/>
    <property type="match status" value="1"/>
</dbReference>
<name>A0ABV7GRC5_9RHOB</name>
<dbReference type="Proteomes" id="UP001595632">
    <property type="component" value="Unassembled WGS sequence"/>
</dbReference>
<dbReference type="RefSeq" id="WP_275633467.1">
    <property type="nucleotide sequence ID" value="NZ_JARGYD010000005.1"/>
</dbReference>
<dbReference type="Gene3D" id="3.10.620.30">
    <property type="match status" value="1"/>
</dbReference>
<evidence type="ECO:0000313" key="2">
    <source>
        <dbReference type="EMBL" id="MFC3142675.1"/>
    </source>
</evidence>
<dbReference type="InterPro" id="IPR002931">
    <property type="entry name" value="Transglutaminase-like"/>
</dbReference>
<dbReference type="PANTHER" id="PTHR33490">
    <property type="entry name" value="BLR5614 PROTEIN-RELATED"/>
    <property type="match status" value="1"/>
</dbReference>
<feature type="domain" description="Transglutaminase-like" evidence="1">
    <location>
        <begin position="159"/>
        <end position="224"/>
    </location>
</feature>
<dbReference type="InterPro" id="IPR038765">
    <property type="entry name" value="Papain-like_cys_pep_sf"/>
</dbReference>
<organism evidence="2 3">
    <name type="scientific">Psychromarinibacter halotolerans</name>
    <dbReference type="NCBI Taxonomy" id="1775175"/>
    <lineage>
        <taxon>Bacteria</taxon>
        <taxon>Pseudomonadati</taxon>
        <taxon>Pseudomonadota</taxon>
        <taxon>Alphaproteobacteria</taxon>
        <taxon>Rhodobacterales</taxon>
        <taxon>Paracoccaceae</taxon>
        <taxon>Psychromarinibacter</taxon>
    </lineage>
</organism>
<accession>A0ABV7GRC5</accession>